<dbReference type="Pfam" id="PF01551">
    <property type="entry name" value="Peptidase_M23"/>
    <property type="match status" value="1"/>
</dbReference>
<dbReference type="Proteomes" id="UP000572907">
    <property type="component" value="Unassembled WGS sequence"/>
</dbReference>
<organism evidence="4 5">
    <name type="scientific">Streptomyces violarus</name>
    <dbReference type="NCBI Taxonomy" id="67380"/>
    <lineage>
        <taxon>Bacteria</taxon>
        <taxon>Bacillati</taxon>
        <taxon>Actinomycetota</taxon>
        <taxon>Actinomycetes</taxon>
        <taxon>Kitasatosporales</taxon>
        <taxon>Streptomycetaceae</taxon>
        <taxon>Streptomyces</taxon>
    </lineage>
</organism>
<dbReference type="GO" id="GO:0004222">
    <property type="term" value="F:metalloendopeptidase activity"/>
    <property type="evidence" value="ECO:0007669"/>
    <property type="project" value="TreeGrafter"/>
</dbReference>
<evidence type="ECO:0000313" key="4">
    <source>
        <dbReference type="EMBL" id="MBB3077748.1"/>
    </source>
</evidence>
<protein>
    <submittedName>
        <fullName evidence="4">Murein DD-endopeptidase MepM/ murein hydrolase activator NlpD</fullName>
    </submittedName>
</protein>
<sequence length="350" mass="37083">MRSYRRCRLLVPVLLCALAALAARPTAADKEPGSGGDSGISAEVARLYEDAAVATQQYEAGRKEADEQRAKAQRAEALLDTQRRHIAGLNEDLGRIARAQYRSSGGLPVAAQMILANSPDDLMRGQHAFSQTNLAVNNAISKSRRAEARLTADEAKAAAEWQALEKRNTQLAGLKAGIEQKLEAARSQLQGQADASVAAGACRGAVRLDQPETAFTSAWVAPVETYELSASYGSGGARWSSRHTGQDFAVPIGTPVRSVGTGRVVRVSCGGPFGIEIVLKHAGGYYTQYAHLASVAVDQGEHVTPGQWIGQSGTTGNSTGPHLHFETRVTPEMGSAVNPVSWLEARGVSL</sequence>
<feature type="coiled-coil region" evidence="1">
    <location>
        <begin position="58"/>
        <end position="92"/>
    </location>
</feature>
<dbReference type="EMBL" id="JACHXE010000004">
    <property type="protein sequence ID" value="MBB3077748.1"/>
    <property type="molecule type" value="Genomic_DNA"/>
</dbReference>
<evidence type="ECO:0000259" key="3">
    <source>
        <dbReference type="Pfam" id="PF01551"/>
    </source>
</evidence>
<dbReference type="PANTHER" id="PTHR21666">
    <property type="entry name" value="PEPTIDASE-RELATED"/>
    <property type="match status" value="1"/>
</dbReference>
<comment type="caution">
    <text evidence="4">The sequence shown here is derived from an EMBL/GenBank/DDBJ whole genome shotgun (WGS) entry which is preliminary data.</text>
</comment>
<dbReference type="SUPFAM" id="SSF51261">
    <property type="entry name" value="Duplicated hybrid motif"/>
    <property type="match status" value="1"/>
</dbReference>
<dbReference type="InterPro" id="IPR050570">
    <property type="entry name" value="Cell_wall_metabolism_enzyme"/>
</dbReference>
<name>A0A7W5F2T0_9ACTN</name>
<feature type="signal peptide" evidence="2">
    <location>
        <begin position="1"/>
        <end position="22"/>
    </location>
</feature>
<proteinExistence type="predicted"/>
<dbReference type="CDD" id="cd12797">
    <property type="entry name" value="M23_peptidase"/>
    <property type="match status" value="1"/>
</dbReference>
<dbReference type="FunFam" id="2.70.70.10:FF:000013">
    <property type="entry name" value="Peptidase family M23"/>
    <property type="match status" value="1"/>
</dbReference>
<evidence type="ECO:0000256" key="2">
    <source>
        <dbReference type="SAM" id="SignalP"/>
    </source>
</evidence>
<reference evidence="4 5" key="1">
    <citation type="submission" date="2020-08" db="EMBL/GenBank/DDBJ databases">
        <title>Genomic Encyclopedia of Type Strains, Phase III (KMG-III): the genomes of soil and plant-associated and newly described type strains.</title>
        <authorList>
            <person name="Whitman W."/>
        </authorList>
    </citation>
    <scope>NUCLEOTIDE SEQUENCE [LARGE SCALE GENOMIC DNA]</scope>
    <source>
        <strain evidence="4 5">CECT 3237</strain>
    </source>
</reference>
<gene>
    <name evidence="4" type="ORF">FHS41_004255</name>
</gene>
<keyword evidence="1" id="KW-0175">Coiled coil</keyword>
<keyword evidence="5" id="KW-1185">Reference proteome</keyword>
<dbReference type="PANTHER" id="PTHR21666:SF270">
    <property type="entry name" value="MUREIN HYDROLASE ACTIVATOR ENVC"/>
    <property type="match status" value="1"/>
</dbReference>
<dbReference type="InterPro" id="IPR016047">
    <property type="entry name" value="M23ase_b-sheet_dom"/>
</dbReference>
<feature type="chain" id="PRO_5039593145" evidence="2">
    <location>
        <begin position="23"/>
        <end position="350"/>
    </location>
</feature>
<feature type="domain" description="M23ase beta-sheet core" evidence="3">
    <location>
        <begin position="242"/>
        <end position="339"/>
    </location>
</feature>
<dbReference type="Gene3D" id="2.70.70.10">
    <property type="entry name" value="Glucose Permease (Domain IIA)"/>
    <property type="match status" value="1"/>
</dbReference>
<evidence type="ECO:0000256" key="1">
    <source>
        <dbReference type="SAM" id="Coils"/>
    </source>
</evidence>
<keyword evidence="4" id="KW-0378">Hydrolase</keyword>
<dbReference type="InterPro" id="IPR011055">
    <property type="entry name" value="Dup_hybrid_motif"/>
</dbReference>
<evidence type="ECO:0000313" key="5">
    <source>
        <dbReference type="Proteomes" id="UP000572907"/>
    </source>
</evidence>
<dbReference type="AlphaFoldDB" id="A0A7W5F2T0"/>
<accession>A0A7W5F2T0</accession>
<keyword evidence="2" id="KW-0732">Signal</keyword>
<dbReference type="RefSeq" id="WP_184593791.1">
    <property type="nucleotide sequence ID" value="NZ_BMUP01000013.1"/>
</dbReference>